<name>A0AAW2K217_SESRA</name>
<dbReference type="Gene3D" id="1.10.287.130">
    <property type="match status" value="1"/>
</dbReference>
<keyword evidence="4" id="KW-0716">Sensory transduction</keyword>
<dbReference type="PROSITE" id="PS50112">
    <property type="entry name" value="PAS"/>
    <property type="match status" value="1"/>
</dbReference>
<dbReference type="CDD" id="cd00082">
    <property type="entry name" value="HisKA"/>
    <property type="match status" value="1"/>
</dbReference>
<feature type="domain" description="Histidine kinase" evidence="7">
    <location>
        <begin position="281"/>
        <end position="473"/>
    </location>
</feature>
<evidence type="ECO:0000256" key="2">
    <source>
        <dbReference type="ARBA" id="ARBA00011738"/>
    </source>
</evidence>
<evidence type="ECO:0000256" key="1">
    <source>
        <dbReference type="ARBA" id="ARBA00002479"/>
    </source>
</evidence>
<dbReference type="SUPFAM" id="SSF55785">
    <property type="entry name" value="PYP-like sensor domain (PAS domain)"/>
    <property type="match status" value="2"/>
</dbReference>
<dbReference type="GO" id="GO:0009881">
    <property type="term" value="F:photoreceptor activity"/>
    <property type="evidence" value="ECO:0007669"/>
    <property type="project" value="UniProtKB-KW"/>
</dbReference>
<feature type="domain" description="PAS" evidence="8">
    <location>
        <begin position="34"/>
        <end position="105"/>
    </location>
</feature>
<dbReference type="FunFam" id="3.30.450.20:FF:000039">
    <property type="entry name" value="Phytochrome"/>
    <property type="match status" value="1"/>
</dbReference>
<dbReference type="GO" id="GO:0000155">
    <property type="term" value="F:phosphorelay sensor kinase activity"/>
    <property type="evidence" value="ECO:0007669"/>
    <property type="project" value="InterPro"/>
</dbReference>
<dbReference type="InterPro" id="IPR035965">
    <property type="entry name" value="PAS-like_dom_sf"/>
</dbReference>
<dbReference type="InterPro" id="IPR036097">
    <property type="entry name" value="HisK_dim/P_sf"/>
</dbReference>
<dbReference type="InterPro" id="IPR013767">
    <property type="entry name" value="PAS_fold"/>
</dbReference>
<proteinExistence type="predicted"/>
<dbReference type="InterPro" id="IPR000700">
    <property type="entry name" value="PAS-assoc_C"/>
</dbReference>
<dbReference type="CDD" id="cd00130">
    <property type="entry name" value="PAS"/>
    <property type="match status" value="2"/>
</dbReference>
<dbReference type="InterPro" id="IPR036890">
    <property type="entry name" value="HATPase_C_sf"/>
</dbReference>
<feature type="domain" description="PAC" evidence="9">
    <location>
        <begin position="108"/>
        <end position="164"/>
    </location>
</feature>
<dbReference type="SMART" id="SM00091">
    <property type="entry name" value="PAS"/>
    <property type="match status" value="1"/>
</dbReference>
<evidence type="ECO:0000256" key="6">
    <source>
        <dbReference type="ARBA" id="ARBA00023170"/>
    </source>
</evidence>
<evidence type="ECO:0000256" key="3">
    <source>
        <dbReference type="ARBA" id="ARBA00022543"/>
    </source>
</evidence>
<comment type="function">
    <text evidence="1">Regulatory photoreceptor which exists in two forms that are reversibly interconvertible by light: the Pr form that absorbs maximally in the red region of the spectrum and the Pfr form that absorbs maximally in the far-red region. Photoconversion of Pr to Pfr induces an array of morphogenic responses, whereas reconversion of Pfr to Pr cancels the induction of those responses. Pfr controls the expression of a number of nuclear genes including those encoding the small subunit of ribulose-bisphosphate carboxylase, chlorophyll A/B binding protein, protochlorophyllide reductase, rRNA, etc. It also controls the expression of its own gene(s) in a negative feedback fashion.</text>
</comment>
<dbReference type="Gene3D" id="3.30.450.20">
    <property type="entry name" value="PAS domain"/>
    <property type="match status" value="1"/>
</dbReference>
<dbReference type="Pfam" id="PF02518">
    <property type="entry name" value="HATPase_c"/>
    <property type="match status" value="1"/>
</dbReference>
<dbReference type="AlphaFoldDB" id="A0AAW2K217"/>
<dbReference type="EMBL" id="JACGWJ010000030">
    <property type="protein sequence ID" value="KAL0300621.1"/>
    <property type="molecule type" value="Genomic_DNA"/>
</dbReference>
<dbReference type="InterPro" id="IPR003661">
    <property type="entry name" value="HisK_dim/P_dom"/>
</dbReference>
<gene>
    <name evidence="10" type="ORF">Sradi_6338900</name>
</gene>
<dbReference type="InterPro" id="IPR000014">
    <property type="entry name" value="PAS"/>
</dbReference>
<evidence type="ECO:0000256" key="4">
    <source>
        <dbReference type="ARBA" id="ARBA00022606"/>
    </source>
</evidence>
<dbReference type="NCBIfam" id="TIGR00229">
    <property type="entry name" value="sensory_box"/>
    <property type="match status" value="1"/>
</dbReference>
<dbReference type="Pfam" id="PF00989">
    <property type="entry name" value="PAS"/>
    <property type="match status" value="2"/>
</dbReference>
<evidence type="ECO:0000259" key="8">
    <source>
        <dbReference type="PROSITE" id="PS50112"/>
    </source>
</evidence>
<dbReference type="PROSITE" id="PS50109">
    <property type="entry name" value="HIS_KIN"/>
    <property type="match status" value="1"/>
</dbReference>
<evidence type="ECO:0000259" key="9">
    <source>
        <dbReference type="PROSITE" id="PS50113"/>
    </source>
</evidence>
<sequence>MRESIQGIEERGPKPIIYSQNGQDSPKLDQLTSAAVEMVRLIDTATAPIFGVDPSGLINGWNAKMCELTGLEVSEALGKSLINNVIHEDSREVVEKLLTRALEGEEDNDVEVKLLKFGKHAPSSVIYLLVNACTSRDYQNDVVGVCFVGHDITAEKTVMDKFILMENLTGWTRHEIIGKLLPGEVFGNFCQLKSRDVLTKFMILLYRAISGHDVEKVPFGFYNRKGEYVEVYLTANRRADKSGNILGCLCFLQTVAINQKVSTVDTQDQSEYISKLNKLAYIRQEMRNPLNGIRFTHQLLEGSAVSDNQKQFLETSDACERQMLSIIDDVHLGSLEEGQAMNLLKEKKLQLIHDIPEQIKSMRVCGDQIKLQLALSDFLLTIVHYAPSPDGWVEINVSHGLKLIQDRNEMAHPGEGVPSALIEEMFGAKNHSATQEGLALNLSQKIVSMMNGNVRYIRDQSKCCFLVDLQLKLWKSR</sequence>
<evidence type="ECO:0000313" key="10">
    <source>
        <dbReference type="EMBL" id="KAL0300621.1"/>
    </source>
</evidence>
<dbReference type="SMART" id="SM00388">
    <property type="entry name" value="HisKA"/>
    <property type="match status" value="1"/>
</dbReference>
<dbReference type="PANTHER" id="PTHR47876:SF3">
    <property type="entry name" value="PHYTOCHROME 1"/>
    <property type="match status" value="1"/>
</dbReference>
<dbReference type="GO" id="GO:0009584">
    <property type="term" value="P:detection of visible light"/>
    <property type="evidence" value="ECO:0007669"/>
    <property type="project" value="InterPro"/>
</dbReference>
<dbReference type="SUPFAM" id="SSF55874">
    <property type="entry name" value="ATPase domain of HSP90 chaperone/DNA topoisomerase II/histidine kinase"/>
    <property type="match status" value="1"/>
</dbReference>
<dbReference type="InterPro" id="IPR005467">
    <property type="entry name" value="His_kinase_dom"/>
</dbReference>
<dbReference type="PRINTS" id="PR01033">
    <property type="entry name" value="PHYTOCHROME"/>
</dbReference>
<dbReference type="PANTHER" id="PTHR47876">
    <property type="entry name" value="OS08G0260000 PROTEIN"/>
    <property type="match status" value="1"/>
</dbReference>
<dbReference type="PROSITE" id="PS50113">
    <property type="entry name" value="PAC"/>
    <property type="match status" value="1"/>
</dbReference>
<dbReference type="InterPro" id="IPR001294">
    <property type="entry name" value="Phytochrome"/>
</dbReference>
<keyword evidence="3" id="KW-0600">Photoreceptor protein</keyword>
<accession>A0AAW2K217</accession>
<dbReference type="SMART" id="SM00387">
    <property type="entry name" value="HATPase_c"/>
    <property type="match status" value="1"/>
</dbReference>
<dbReference type="Pfam" id="PF00512">
    <property type="entry name" value="HisKA"/>
    <property type="match status" value="1"/>
</dbReference>
<evidence type="ECO:0000259" key="7">
    <source>
        <dbReference type="PROSITE" id="PS50109"/>
    </source>
</evidence>
<dbReference type="InterPro" id="IPR003594">
    <property type="entry name" value="HATPase_dom"/>
</dbReference>
<reference evidence="10" key="2">
    <citation type="journal article" date="2024" name="Plant">
        <title>Genomic evolution and insights into agronomic trait innovations of Sesamum species.</title>
        <authorList>
            <person name="Miao H."/>
            <person name="Wang L."/>
            <person name="Qu L."/>
            <person name="Liu H."/>
            <person name="Sun Y."/>
            <person name="Le M."/>
            <person name="Wang Q."/>
            <person name="Wei S."/>
            <person name="Zheng Y."/>
            <person name="Lin W."/>
            <person name="Duan Y."/>
            <person name="Cao H."/>
            <person name="Xiong S."/>
            <person name="Wang X."/>
            <person name="Wei L."/>
            <person name="Li C."/>
            <person name="Ma Q."/>
            <person name="Ju M."/>
            <person name="Zhao R."/>
            <person name="Li G."/>
            <person name="Mu C."/>
            <person name="Tian Q."/>
            <person name="Mei H."/>
            <person name="Zhang T."/>
            <person name="Gao T."/>
            <person name="Zhang H."/>
        </authorList>
    </citation>
    <scope>NUCLEOTIDE SEQUENCE</scope>
    <source>
        <strain evidence="10">G02</strain>
    </source>
</reference>
<organism evidence="10">
    <name type="scientific">Sesamum radiatum</name>
    <name type="common">Black benniseed</name>
    <dbReference type="NCBI Taxonomy" id="300843"/>
    <lineage>
        <taxon>Eukaryota</taxon>
        <taxon>Viridiplantae</taxon>
        <taxon>Streptophyta</taxon>
        <taxon>Embryophyta</taxon>
        <taxon>Tracheophyta</taxon>
        <taxon>Spermatophyta</taxon>
        <taxon>Magnoliopsida</taxon>
        <taxon>eudicotyledons</taxon>
        <taxon>Gunneridae</taxon>
        <taxon>Pentapetalae</taxon>
        <taxon>asterids</taxon>
        <taxon>lamiids</taxon>
        <taxon>Lamiales</taxon>
        <taxon>Pedaliaceae</taxon>
        <taxon>Sesamum</taxon>
    </lineage>
</organism>
<comment type="subunit">
    <text evidence="2">Homodimer.</text>
</comment>
<dbReference type="Gene3D" id="3.30.565.10">
    <property type="entry name" value="Histidine kinase-like ATPase, C-terminal domain"/>
    <property type="match status" value="1"/>
</dbReference>
<keyword evidence="6" id="KW-0675">Receptor</keyword>
<reference evidence="10" key="1">
    <citation type="submission" date="2020-06" db="EMBL/GenBank/DDBJ databases">
        <authorList>
            <person name="Li T."/>
            <person name="Hu X."/>
            <person name="Zhang T."/>
            <person name="Song X."/>
            <person name="Zhang H."/>
            <person name="Dai N."/>
            <person name="Sheng W."/>
            <person name="Hou X."/>
            <person name="Wei L."/>
        </authorList>
    </citation>
    <scope>NUCLEOTIDE SEQUENCE</scope>
    <source>
        <strain evidence="10">G02</strain>
        <tissue evidence="10">Leaf</tissue>
    </source>
</reference>
<dbReference type="GO" id="GO:0006355">
    <property type="term" value="P:regulation of DNA-templated transcription"/>
    <property type="evidence" value="ECO:0007669"/>
    <property type="project" value="InterPro"/>
</dbReference>
<keyword evidence="5" id="KW-0157">Chromophore</keyword>
<dbReference type="SUPFAM" id="SSF47384">
    <property type="entry name" value="Homodimeric domain of signal transducing histidine kinase"/>
    <property type="match status" value="1"/>
</dbReference>
<comment type="caution">
    <text evidence="10">The sequence shown here is derived from an EMBL/GenBank/DDBJ whole genome shotgun (WGS) entry which is preliminary data.</text>
</comment>
<protein>
    <submittedName>
        <fullName evidence="10">Phytochrome E</fullName>
    </submittedName>
</protein>
<evidence type="ECO:0000256" key="5">
    <source>
        <dbReference type="ARBA" id="ARBA00022991"/>
    </source>
</evidence>